<accession>A0AAN7XS27</accession>
<dbReference type="Proteomes" id="UP001346869">
    <property type="component" value="Unassembled WGS sequence"/>
</dbReference>
<name>A0AAN7XS27_ELEMC</name>
<evidence type="ECO:0000313" key="2">
    <source>
        <dbReference type="EMBL" id="KAK5867290.1"/>
    </source>
</evidence>
<feature type="compositionally biased region" description="Polar residues" evidence="1">
    <location>
        <begin position="67"/>
        <end position="92"/>
    </location>
</feature>
<feature type="region of interest" description="Disordered" evidence="1">
    <location>
        <begin position="1"/>
        <end position="98"/>
    </location>
</feature>
<evidence type="ECO:0000256" key="1">
    <source>
        <dbReference type="SAM" id="MobiDB-lite"/>
    </source>
</evidence>
<proteinExistence type="predicted"/>
<gene>
    <name evidence="2" type="ORF">PBY51_011795</name>
</gene>
<reference evidence="2 3" key="1">
    <citation type="journal article" date="2023" name="Genes (Basel)">
        <title>Chromosome-Level Genome Assembly and Circadian Gene Repertoire of the Patagonia Blennie Eleginops maclovinus-The Closest Ancestral Proxy of Antarctic Cryonotothenioids.</title>
        <authorList>
            <person name="Cheng C.C."/>
            <person name="Rivera-Colon A.G."/>
            <person name="Minhas B.F."/>
            <person name="Wilson L."/>
            <person name="Rayamajhi N."/>
            <person name="Vargas-Chacoff L."/>
            <person name="Catchen J.M."/>
        </authorList>
    </citation>
    <scope>NUCLEOTIDE SEQUENCE [LARGE SCALE GENOMIC DNA]</scope>
    <source>
        <strain evidence="2">JMC-PN-2008</strain>
    </source>
</reference>
<dbReference type="EMBL" id="JAUZQC010000008">
    <property type="protein sequence ID" value="KAK5867290.1"/>
    <property type="molecule type" value="Genomic_DNA"/>
</dbReference>
<dbReference type="AlphaFoldDB" id="A0AAN7XS27"/>
<organism evidence="2 3">
    <name type="scientific">Eleginops maclovinus</name>
    <name type="common">Patagonian blennie</name>
    <name type="synonym">Eleginus maclovinus</name>
    <dbReference type="NCBI Taxonomy" id="56733"/>
    <lineage>
        <taxon>Eukaryota</taxon>
        <taxon>Metazoa</taxon>
        <taxon>Chordata</taxon>
        <taxon>Craniata</taxon>
        <taxon>Vertebrata</taxon>
        <taxon>Euteleostomi</taxon>
        <taxon>Actinopterygii</taxon>
        <taxon>Neopterygii</taxon>
        <taxon>Teleostei</taxon>
        <taxon>Neoteleostei</taxon>
        <taxon>Acanthomorphata</taxon>
        <taxon>Eupercaria</taxon>
        <taxon>Perciformes</taxon>
        <taxon>Notothenioidei</taxon>
        <taxon>Eleginopidae</taxon>
        <taxon>Eleginops</taxon>
    </lineage>
</organism>
<sequence length="98" mass="10662">MEQNQSSAPWLRPPNTLCNTDGWRRTRKSTSKITVRSAQKQERLKKHGTQNQSATGFDLETPLLPSLLTQDVTTGTGLSATSQGSATSSPHSSPLRLV</sequence>
<protein>
    <submittedName>
        <fullName evidence="2">Uncharacterized protein</fullName>
    </submittedName>
</protein>
<reference evidence="2 3" key="2">
    <citation type="journal article" date="2023" name="Mol. Biol. Evol.">
        <title>Genomics of Secondarily Temperate Adaptation in the Only Non-Antarctic Icefish.</title>
        <authorList>
            <person name="Rivera-Colon A.G."/>
            <person name="Rayamajhi N."/>
            <person name="Minhas B.F."/>
            <person name="Madrigal G."/>
            <person name="Bilyk K.T."/>
            <person name="Yoon V."/>
            <person name="Hune M."/>
            <person name="Gregory S."/>
            <person name="Cheng C.H.C."/>
            <person name="Catchen J.M."/>
        </authorList>
    </citation>
    <scope>NUCLEOTIDE SEQUENCE [LARGE SCALE GENOMIC DNA]</scope>
    <source>
        <strain evidence="2">JMC-PN-2008</strain>
    </source>
</reference>
<comment type="caution">
    <text evidence="2">The sequence shown here is derived from an EMBL/GenBank/DDBJ whole genome shotgun (WGS) entry which is preliminary data.</text>
</comment>
<evidence type="ECO:0000313" key="3">
    <source>
        <dbReference type="Proteomes" id="UP001346869"/>
    </source>
</evidence>
<keyword evidence="3" id="KW-1185">Reference proteome</keyword>